<dbReference type="InterPro" id="IPR004841">
    <property type="entry name" value="AA-permease/SLC12A_dom"/>
</dbReference>
<dbReference type="Proteomes" id="UP000738325">
    <property type="component" value="Unassembled WGS sequence"/>
</dbReference>
<keyword evidence="2" id="KW-0813">Transport</keyword>
<protein>
    <recommendedName>
        <fullName evidence="8">Amino acid permease/ SLC12A domain-containing protein</fullName>
    </recommendedName>
</protein>
<dbReference type="EMBL" id="JAAAIP010000417">
    <property type="protein sequence ID" value="KAG0317557.1"/>
    <property type="molecule type" value="Genomic_DNA"/>
</dbReference>
<dbReference type="AlphaFoldDB" id="A0A9P6RFK5"/>
<dbReference type="GO" id="GO:0016020">
    <property type="term" value="C:membrane"/>
    <property type="evidence" value="ECO:0007669"/>
    <property type="project" value="UniProtKB-SubCell"/>
</dbReference>
<evidence type="ECO:0000256" key="6">
    <source>
        <dbReference type="ARBA" id="ARBA00023136"/>
    </source>
</evidence>
<feature type="transmembrane region" description="Helical" evidence="7">
    <location>
        <begin position="45"/>
        <end position="68"/>
    </location>
</feature>
<evidence type="ECO:0000256" key="2">
    <source>
        <dbReference type="ARBA" id="ARBA00022448"/>
    </source>
</evidence>
<feature type="transmembrane region" description="Helical" evidence="7">
    <location>
        <begin position="394"/>
        <end position="417"/>
    </location>
</feature>
<feature type="domain" description="Amino acid permease/ SLC12A" evidence="8">
    <location>
        <begin position="43"/>
        <end position="473"/>
    </location>
</feature>
<gene>
    <name evidence="9" type="ORF">BGZ99_006218</name>
</gene>
<feature type="transmembrane region" description="Helical" evidence="7">
    <location>
        <begin position="74"/>
        <end position="100"/>
    </location>
</feature>
<name>A0A9P6RFK5_9FUNG</name>
<dbReference type="PANTHER" id="PTHR43341">
    <property type="entry name" value="AMINO ACID PERMEASE"/>
    <property type="match status" value="1"/>
</dbReference>
<evidence type="ECO:0000256" key="4">
    <source>
        <dbReference type="ARBA" id="ARBA00022970"/>
    </source>
</evidence>
<evidence type="ECO:0000256" key="3">
    <source>
        <dbReference type="ARBA" id="ARBA00022692"/>
    </source>
</evidence>
<evidence type="ECO:0000256" key="1">
    <source>
        <dbReference type="ARBA" id="ARBA00004141"/>
    </source>
</evidence>
<accession>A0A9P6RFK5</accession>
<dbReference type="OrthoDB" id="3900342at2759"/>
<feature type="transmembrane region" description="Helical" evidence="7">
    <location>
        <begin position="494"/>
        <end position="513"/>
    </location>
</feature>
<organism evidence="9 10">
    <name type="scientific">Dissophora globulifera</name>
    <dbReference type="NCBI Taxonomy" id="979702"/>
    <lineage>
        <taxon>Eukaryota</taxon>
        <taxon>Fungi</taxon>
        <taxon>Fungi incertae sedis</taxon>
        <taxon>Mucoromycota</taxon>
        <taxon>Mortierellomycotina</taxon>
        <taxon>Mortierellomycetes</taxon>
        <taxon>Mortierellales</taxon>
        <taxon>Mortierellaceae</taxon>
        <taxon>Dissophora</taxon>
    </lineage>
</organism>
<dbReference type="PANTHER" id="PTHR43341:SF1">
    <property type="entry name" value="GENERAL AMINO-ACID PERMEASE GAP1"/>
    <property type="match status" value="1"/>
</dbReference>
<dbReference type="Pfam" id="PF00324">
    <property type="entry name" value="AA_permease"/>
    <property type="match status" value="1"/>
</dbReference>
<keyword evidence="10" id="KW-1185">Reference proteome</keyword>
<evidence type="ECO:0000259" key="8">
    <source>
        <dbReference type="Pfam" id="PF00324"/>
    </source>
</evidence>
<keyword evidence="5 7" id="KW-1133">Transmembrane helix</keyword>
<dbReference type="PROSITE" id="PS00218">
    <property type="entry name" value="AMINO_ACID_PERMEASE_1"/>
    <property type="match status" value="1"/>
</dbReference>
<dbReference type="GO" id="GO:0015171">
    <property type="term" value="F:amino acid transmembrane transporter activity"/>
    <property type="evidence" value="ECO:0007669"/>
    <property type="project" value="TreeGrafter"/>
</dbReference>
<feature type="transmembrane region" description="Helical" evidence="7">
    <location>
        <begin position="367"/>
        <end position="388"/>
    </location>
</feature>
<evidence type="ECO:0000256" key="5">
    <source>
        <dbReference type="ARBA" id="ARBA00022989"/>
    </source>
</evidence>
<keyword evidence="6 7" id="KW-0472">Membrane</keyword>
<feature type="transmembrane region" description="Helical" evidence="7">
    <location>
        <begin position="153"/>
        <end position="173"/>
    </location>
</feature>
<dbReference type="InterPro" id="IPR050524">
    <property type="entry name" value="APC_YAT"/>
</dbReference>
<feature type="transmembrane region" description="Helical" evidence="7">
    <location>
        <begin position="121"/>
        <end position="147"/>
    </location>
</feature>
<feature type="transmembrane region" description="Helical" evidence="7">
    <location>
        <begin position="269"/>
        <end position="288"/>
    </location>
</feature>
<sequence length="556" mass="60988">MSKSEAGHESEKYEIDPMQDFSRDEPHLAAEQVGLKRDLRLRHMMMIAVSGTIGTGLFLTSGSTIATAGPGGALLAYSLVGFWLIFVCQAIGEIATLLPLPGAFNAWGGRIFDEAFSFQMTWMYFINWALTIPAELSASAVIVSYWIPEGSKFPAWVVPVIIIVIMVLINIVGVKAYGEIEYWLSILKVCTIIMFIICGILVDAGKIGNTYYGMHAWHVAGAPFKDGFLGFIKTLVSVGYAYGGAEMTGVTAAESRNPHKHVPKAVNTVLVRIAFFYIISIFLLGSIIDNNDPQLVNSSASPATAPFTIVFAKAGINAAANYMNAVVFTSVFSATNSDFYVATRMLLSLARNGWAPKRVGYTNSRGVPVVALAIVTIFACLSLITIFVGSGIVFGWLVSITGSIVLQSWLMILFLHFRFRYCWKKQGRAVKDLPYVSWGYPYGNILATIVGCGCIIATFYLSIIGRPQNPGAGASEQDISDYNAAVSSYAQNLLGSWFCWATSIILFFSYKFIRKTKFIRAEDADLDTGRFIPTESDLNDLKPHGPWWKRAIAFMI</sequence>
<dbReference type="PIRSF" id="PIRSF006060">
    <property type="entry name" value="AA_transporter"/>
    <property type="match status" value="1"/>
</dbReference>
<dbReference type="FunFam" id="1.20.1740.10:FF:000001">
    <property type="entry name" value="Amino acid permease"/>
    <property type="match status" value="1"/>
</dbReference>
<comment type="caution">
    <text evidence="9">The sequence shown here is derived from an EMBL/GenBank/DDBJ whole genome shotgun (WGS) entry which is preliminary data.</text>
</comment>
<dbReference type="Gene3D" id="1.20.1740.10">
    <property type="entry name" value="Amino acid/polyamine transporter I"/>
    <property type="match status" value="1"/>
</dbReference>
<comment type="subcellular location">
    <subcellularLocation>
        <location evidence="1">Membrane</location>
        <topology evidence="1">Multi-pass membrane protein</topology>
    </subcellularLocation>
</comment>
<feature type="transmembrane region" description="Helical" evidence="7">
    <location>
        <begin position="180"/>
        <end position="202"/>
    </location>
</feature>
<feature type="transmembrane region" description="Helical" evidence="7">
    <location>
        <begin position="438"/>
        <end position="461"/>
    </location>
</feature>
<keyword evidence="4" id="KW-0029">Amino-acid transport</keyword>
<evidence type="ECO:0000313" key="10">
    <source>
        <dbReference type="Proteomes" id="UP000738325"/>
    </source>
</evidence>
<evidence type="ECO:0000313" key="9">
    <source>
        <dbReference type="EMBL" id="KAG0317557.1"/>
    </source>
</evidence>
<reference evidence="9" key="1">
    <citation type="journal article" date="2020" name="Fungal Divers.">
        <title>Resolving the Mortierellaceae phylogeny through synthesis of multi-gene phylogenetics and phylogenomics.</title>
        <authorList>
            <person name="Vandepol N."/>
            <person name="Liber J."/>
            <person name="Desiro A."/>
            <person name="Na H."/>
            <person name="Kennedy M."/>
            <person name="Barry K."/>
            <person name="Grigoriev I.V."/>
            <person name="Miller A.N."/>
            <person name="O'Donnell K."/>
            <person name="Stajich J.E."/>
            <person name="Bonito G."/>
        </authorList>
    </citation>
    <scope>NUCLEOTIDE SEQUENCE</scope>
    <source>
        <strain evidence="9">REB-010B</strain>
    </source>
</reference>
<proteinExistence type="predicted"/>
<keyword evidence="3 7" id="KW-0812">Transmembrane</keyword>
<dbReference type="InterPro" id="IPR004840">
    <property type="entry name" value="Amino_acid_permease_CS"/>
</dbReference>
<evidence type="ECO:0000256" key="7">
    <source>
        <dbReference type="SAM" id="Phobius"/>
    </source>
</evidence>